<feature type="compositionally biased region" description="Basic and acidic residues" evidence="1">
    <location>
        <begin position="37"/>
        <end position="47"/>
    </location>
</feature>
<dbReference type="EMBL" id="CAXKWB010041774">
    <property type="protein sequence ID" value="CAL4156935.1"/>
    <property type="molecule type" value="Genomic_DNA"/>
</dbReference>
<dbReference type="PANTHER" id="PTHR23334">
    <property type="entry name" value="CCAAT/ENHANCER BINDING PROTEIN"/>
    <property type="match status" value="1"/>
</dbReference>
<evidence type="ECO:0000313" key="4">
    <source>
        <dbReference type="Proteomes" id="UP001497623"/>
    </source>
</evidence>
<accession>A0AAV2S0S4</accession>
<dbReference type="AlphaFoldDB" id="A0AAV2S0S4"/>
<dbReference type="Gene3D" id="1.20.5.170">
    <property type="match status" value="1"/>
</dbReference>
<evidence type="ECO:0000259" key="2">
    <source>
        <dbReference type="PROSITE" id="PS50217"/>
    </source>
</evidence>
<dbReference type="PROSITE" id="PS50217">
    <property type="entry name" value="BZIP"/>
    <property type="match status" value="1"/>
</dbReference>
<dbReference type="Proteomes" id="UP001497623">
    <property type="component" value="Unassembled WGS sequence"/>
</dbReference>
<evidence type="ECO:0000313" key="3">
    <source>
        <dbReference type="EMBL" id="CAL4156935.1"/>
    </source>
</evidence>
<feature type="compositionally biased region" description="Low complexity" evidence="1">
    <location>
        <begin position="1"/>
        <end position="13"/>
    </location>
</feature>
<reference evidence="3 4" key="1">
    <citation type="submission" date="2024-05" db="EMBL/GenBank/DDBJ databases">
        <authorList>
            <person name="Wallberg A."/>
        </authorList>
    </citation>
    <scope>NUCLEOTIDE SEQUENCE [LARGE SCALE GENOMIC DNA]</scope>
</reference>
<dbReference type="Pfam" id="PF07716">
    <property type="entry name" value="bZIP_2"/>
    <property type="match status" value="1"/>
</dbReference>
<dbReference type="InterPro" id="IPR031106">
    <property type="entry name" value="C/EBP"/>
</dbReference>
<keyword evidence="4" id="KW-1185">Reference proteome</keyword>
<feature type="region of interest" description="Disordered" evidence="1">
    <location>
        <begin position="1"/>
        <end position="47"/>
    </location>
</feature>
<evidence type="ECO:0000256" key="1">
    <source>
        <dbReference type="SAM" id="MobiDB-lite"/>
    </source>
</evidence>
<organism evidence="3 4">
    <name type="scientific">Meganyctiphanes norvegica</name>
    <name type="common">Northern krill</name>
    <name type="synonym">Thysanopoda norvegica</name>
    <dbReference type="NCBI Taxonomy" id="48144"/>
    <lineage>
        <taxon>Eukaryota</taxon>
        <taxon>Metazoa</taxon>
        <taxon>Ecdysozoa</taxon>
        <taxon>Arthropoda</taxon>
        <taxon>Crustacea</taxon>
        <taxon>Multicrustacea</taxon>
        <taxon>Malacostraca</taxon>
        <taxon>Eumalacostraca</taxon>
        <taxon>Eucarida</taxon>
        <taxon>Euphausiacea</taxon>
        <taxon>Euphausiidae</taxon>
        <taxon>Meganyctiphanes</taxon>
    </lineage>
</organism>
<protein>
    <recommendedName>
        <fullName evidence="2">BZIP domain-containing protein</fullName>
    </recommendedName>
</protein>
<dbReference type="InterPro" id="IPR004827">
    <property type="entry name" value="bZIP"/>
</dbReference>
<feature type="domain" description="BZIP" evidence="2">
    <location>
        <begin position="15"/>
        <end position="78"/>
    </location>
</feature>
<sequence length="118" mass="13468">MMASGSGNPPGNGDSDEHQRNRNRNNQSVQRCRQKKREKERALEGRVEKLRTENQDLEDSLQFHIQEIATIRETFMSHSGQLHGERLNEEELADLLQDPIITTGLRCLMNSSNNQGPV</sequence>
<dbReference type="GO" id="GO:0000981">
    <property type="term" value="F:DNA-binding transcription factor activity, RNA polymerase II-specific"/>
    <property type="evidence" value="ECO:0007669"/>
    <property type="project" value="TreeGrafter"/>
</dbReference>
<gene>
    <name evidence="3" type="ORF">MNOR_LOCUS31790</name>
</gene>
<dbReference type="GO" id="GO:0006351">
    <property type="term" value="P:DNA-templated transcription"/>
    <property type="evidence" value="ECO:0007669"/>
    <property type="project" value="InterPro"/>
</dbReference>
<dbReference type="PANTHER" id="PTHR23334:SF20">
    <property type="entry name" value="BASIC LEUCINE ZIPPER 24"/>
    <property type="match status" value="1"/>
</dbReference>
<dbReference type="SUPFAM" id="SSF57959">
    <property type="entry name" value="Leucine zipper domain"/>
    <property type="match status" value="1"/>
</dbReference>
<comment type="caution">
    <text evidence="3">The sequence shown here is derived from an EMBL/GenBank/DDBJ whole genome shotgun (WGS) entry which is preliminary data.</text>
</comment>
<proteinExistence type="predicted"/>
<dbReference type="SMART" id="SM00338">
    <property type="entry name" value="BRLZ"/>
    <property type="match status" value="1"/>
</dbReference>
<name>A0AAV2S0S4_MEGNR</name>
<dbReference type="GO" id="GO:0000978">
    <property type="term" value="F:RNA polymerase II cis-regulatory region sequence-specific DNA binding"/>
    <property type="evidence" value="ECO:0007669"/>
    <property type="project" value="TreeGrafter"/>
</dbReference>
<dbReference type="InterPro" id="IPR046347">
    <property type="entry name" value="bZIP_sf"/>
</dbReference>